<dbReference type="GO" id="GO:0005634">
    <property type="term" value="C:nucleus"/>
    <property type="evidence" value="ECO:0007669"/>
    <property type="project" value="TreeGrafter"/>
</dbReference>
<evidence type="ECO:0000259" key="6">
    <source>
        <dbReference type="PROSITE" id="PS50103"/>
    </source>
</evidence>
<feature type="domain" description="C3H1-type" evidence="6">
    <location>
        <begin position="1"/>
        <end position="27"/>
    </location>
</feature>
<dbReference type="InterPro" id="IPR041367">
    <property type="entry name" value="Znf-CCCH_4"/>
</dbReference>
<feature type="region of interest" description="Disordered" evidence="5">
    <location>
        <begin position="197"/>
        <end position="500"/>
    </location>
</feature>
<feature type="compositionally biased region" description="Low complexity" evidence="5">
    <location>
        <begin position="376"/>
        <end position="385"/>
    </location>
</feature>
<keyword evidence="8" id="KW-1185">Reference proteome</keyword>
<reference evidence="7" key="2">
    <citation type="submission" date="2023-06" db="EMBL/GenBank/DDBJ databases">
        <authorList>
            <consortium name="Lawrence Berkeley National Laboratory"/>
            <person name="Haridas S."/>
            <person name="Hensen N."/>
            <person name="Bonometti L."/>
            <person name="Westerberg I."/>
            <person name="Brannstrom I.O."/>
            <person name="Guillou S."/>
            <person name="Cros-Aarteil S."/>
            <person name="Calhoun S."/>
            <person name="Kuo A."/>
            <person name="Mondo S."/>
            <person name="Pangilinan J."/>
            <person name="Riley R."/>
            <person name="Labutti K."/>
            <person name="Andreopoulos B."/>
            <person name="Lipzen A."/>
            <person name="Chen C."/>
            <person name="Yanf M."/>
            <person name="Daum C."/>
            <person name="Ng V."/>
            <person name="Clum A."/>
            <person name="Steindorff A."/>
            <person name="Ohm R."/>
            <person name="Martin F."/>
            <person name="Silar P."/>
            <person name="Natvig D."/>
            <person name="Lalanne C."/>
            <person name="Gautier V."/>
            <person name="Ament-Velasquez S.L."/>
            <person name="Kruys A."/>
            <person name="Hutchinson M.I."/>
            <person name="Powell A.J."/>
            <person name="Barry K."/>
            <person name="Miller A.N."/>
            <person name="Grigoriev I.V."/>
            <person name="Debuchy R."/>
            <person name="Gladieux P."/>
            <person name="Thoren M.H."/>
            <person name="Johannesson H."/>
        </authorList>
    </citation>
    <scope>NUCLEOTIDE SEQUENCE</scope>
    <source>
        <strain evidence="7">CBS 118394</strain>
    </source>
</reference>
<dbReference type="SUPFAM" id="SSF90229">
    <property type="entry name" value="CCCH zinc finger"/>
    <property type="match status" value="1"/>
</dbReference>
<dbReference type="InterPro" id="IPR000571">
    <property type="entry name" value="Znf_CCCH"/>
</dbReference>
<dbReference type="CDD" id="cd23954">
    <property type="entry name" value="AMO1_CTD"/>
    <property type="match status" value="1"/>
</dbReference>
<dbReference type="PANTHER" id="PTHR21099">
    <property type="entry name" value="RAD201"/>
    <property type="match status" value="1"/>
</dbReference>
<evidence type="ECO:0000256" key="1">
    <source>
        <dbReference type="ARBA" id="ARBA00022723"/>
    </source>
</evidence>
<keyword evidence="2 4" id="KW-0863">Zinc-finger</keyword>
<proteinExistence type="predicted"/>
<dbReference type="Pfam" id="PF18044">
    <property type="entry name" value="zf-CCCH_4"/>
    <property type="match status" value="1"/>
</dbReference>
<dbReference type="Proteomes" id="UP001283341">
    <property type="component" value="Unassembled WGS sequence"/>
</dbReference>
<evidence type="ECO:0000256" key="3">
    <source>
        <dbReference type="ARBA" id="ARBA00022833"/>
    </source>
</evidence>
<sequence length="595" mass="61549">MAPAVCKFYQQGFCRNGANCRFEHPPKHQPPQQPANRWGVLAGGAHSQGMNTRVQEVLPYSLSPDVIQKDLSSEVPTWILSCYGPGKDAPEQLFGGPGREQSFEEMRLYYMQGLAAGNPQGALNDINTLYQEAQNQIRRALSDTNAAVKFIADAANKHPNRIDICQQGTPAGGTSGEFARDKPNNALAFGNTANAFQNTNRPFGAPAAAPSAFGQPSGLGQKPNPFGAPAFGQPAQTSPFGQGAAPSAFGQPAQPAQGPTAFGQPTPVGGAKPNPFGAPAFGQPPQPAAAPAFGQPSQPTSTFGQPAALGAKPNPFGAPAFGQPAQPATAQPAANPFGQPAQAAANPFGQPAAAPANNNPFGQPSATPAANPFGQPAPVAAAAPATNPFGQPAATNNNPFGAPATNTPPSSNPFGQPPAENPFGQPAAAAAAAQQQPASNPFGQPAGNSFAGNTFASITPSPAPPAAAAPATTKVTGQDPYEPGSSRQHPDMSSYSSKGADGRVRIFKGKMVTWQALPSNPGKEVPVLRNFNGSFARVWFPDGPPAYSTETEGRPEDYADEKVMQQWGAFVNTGRFEAGIMPEVPPKREFCTWDF</sequence>
<feature type="compositionally biased region" description="Low complexity" evidence="5">
    <location>
        <begin position="313"/>
        <end position="364"/>
    </location>
</feature>
<protein>
    <recommendedName>
        <fullName evidence="6">C3H1-type domain-containing protein</fullName>
    </recommendedName>
</protein>
<feature type="compositionally biased region" description="Low complexity" evidence="5">
    <location>
        <begin position="202"/>
        <end position="218"/>
    </location>
</feature>
<dbReference type="Gene3D" id="4.10.1000.10">
    <property type="entry name" value="Zinc finger, CCCH-type"/>
    <property type="match status" value="1"/>
</dbReference>
<dbReference type="InterPro" id="IPR036855">
    <property type="entry name" value="Znf_CCCH_sf"/>
</dbReference>
<feature type="compositionally biased region" description="Polar residues" evidence="5">
    <location>
        <begin position="393"/>
        <end position="414"/>
    </location>
</feature>
<evidence type="ECO:0000256" key="5">
    <source>
        <dbReference type="SAM" id="MobiDB-lite"/>
    </source>
</evidence>
<dbReference type="GO" id="GO:0008270">
    <property type="term" value="F:zinc ion binding"/>
    <property type="evidence" value="ECO:0007669"/>
    <property type="project" value="UniProtKB-KW"/>
</dbReference>
<dbReference type="PANTHER" id="PTHR21099:SF2">
    <property type="entry name" value="SI:CH211-113E8.11"/>
    <property type="match status" value="1"/>
</dbReference>
<evidence type="ECO:0000313" key="7">
    <source>
        <dbReference type="EMBL" id="KAK3312884.1"/>
    </source>
</evidence>
<reference evidence="7" key="1">
    <citation type="journal article" date="2023" name="Mol. Phylogenet. Evol.">
        <title>Genome-scale phylogeny and comparative genomics of the fungal order Sordariales.</title>
        <authorList>
            <person name="Hensen N."/>
            <person name="Bonometti L."/>
            <person name="Westerberg I."/>
            <person name="Brannstrom I.O."/>
            <person name="Guillou S."/>
            <person name="Cros-Aarteil S."/>
            <person name="Calhoun S."/>
            <person name="Haridas S."/>
            <person name="Kuo A."/>
            <person name="Mondo S."/>
            <person name="Pangilinan J."/>
            <person name="Riley R."/>
            <person name="LaButti K."/>
            <person name="Andreopoulos B."/>
            <person name="Lipzen A."/>
            <person name="Chen C."/>
            <person name="Yan M."/>
            <person name="Daum C."/>
            <person name="Ng V."/>
            <person name="Clum A."/>
            <person name="Steindorff A."/>
            <person name="Ohm R.A."/>
            <person name="Martin F."/>
            <person name="Silar P."/>
            <person name="Natvig D.O."/>
            <person name="Lalanne C."/>
            <person name="Gautier V."/>
            <person name="Ament-Velasquez S.L."/>
            <person name="Kruys A."/>
            <person name="Hutchinson M.I."/>
            <person name="Powell A.J."/>
            <person name="Barry K."/>
            <person name="Miller A.N."/>
            <person name="Grigoriev I.V."/>
            <person name="Debuchy R."/>
            <person name="Gladieux P."/>
            <person name="Hiltunen Thoren M."/>
            <person name="Johannesson H."/>
        </authorList>
    </citation>
    <scope>NUCLEOTIDE SEQUENCE</scope>
    <source>
        <strain evidence="7">CBS 118394</strain>
    </source>
</reference>
<keyword evidence="3 4" id="KW-0862">Zinc</keyword>
<gene>
    <name evidence="7" type="ORF">B0H66DRAFT_382543</name>
</gene>
<evidence type="ECO:0000256" key="2">
    <source>
        <dbReference type="ARBA" id="ARBA00022771"/>
    </source>
</evidence>
<dbReference type="PROSITE" id="PS50103">
    <property type="entry name" value="ZF_C3H1"/>
    <property type="match status" value="1"/>
</dbReference>
<accession>A0AAE0HUP2</accession>
<feature type="compositionally biased region" description="Polar residues" evidence="5">
    <location>
        <begin position="439"/>
        <end position="455"/>
    </location>
</feature>
<comment type="caution">
    <text evidence="7">The sequence shown here is derived from an EMBL/GenBank/DDBJ whole genome shotgun (WGS) entry which is preliminary data.</text>
</comment>
<feature type="zinc finger region" description="C3H1-type" evidence="4">
    <location>
        <begin position="1"/>
        <end position="27"/>
    </location>
</feature>
<name>A0AAE0HUP2_9PEZI</name>
<evidence type="ECO:0000256" key="4">
    <source>
        <dbReference type="PROSITE-ProRule" id="PRU00723"/>
    </source>
</evidence>
<keyword evidence="1 4" id="KW-0479">Metal-binding</keyword>
<evidence type="ECO:0000313" key="8">
    <source>
        <dbReference type="Proteomes" id="UP001283341"/>
    </source>
</evidence>
<dbReference type="AlphaFoldDB" id="A0AAE0HUP2"/>
<feature type="compositionally biased region" description="Polar residues" evidence="5">
    <location>
        <begin position="485"/>
        <end position="497"/>
    </location>
</feature>
<dbReference type="SMART" id="SM00356">
    <property type="entry name" value="ZnF_C3H1"/>
    <property type="match status" value="1"/>
</dbReference>
<dbReference type="EMBL" id="JAUEDM010000008">
    <property type="protein sequence ID" value="KAK3312884.1"/>
    <property type="molecule type" value="Genomic_DNA"/>
</dbReference>
<organism evidence="7 8">
    <name type="scientific">Apodospora peruviana</name>
    <dbReference type="NCBI Taxonomy" id="516989"/>
    <lineage>
        <taxon>Eukaryota</taxon>
        <taxon>Fungi</taxon>
        <taxon>Dikarya</taxon>
        <taxon>Ascomycota</taxon>
        <taxon>Pezizomycotina</taxon>
        <taxon>Sordariomycetes</taxon>
        <taxon>Sordariomycetidae</taxon>
        <taxon>Sordariales</taxon>
        <taxon>Lasiosphaeriaceae</taxon>
        <taxon>Apodospora</taxon>
    </lineage>
</organism>
<feature type="compositionally biased region" description="Low complexity" evidence="5">
    <location>
        <begin position="425"/>
        <end position="438"/>
    </location>
</feature>